<dbReference type="EMBL" id="CAMAPF010000148">
    <property type="protein sequence ID" value="CAH9108636.1"/>
    <property type="molecule type" value="Genomic_DNA"/>
</dbReference>
<dbReference type="PRINTS" id="PR00463">
    <property type="entry name" value="EP450I"/>
</dbReference>
<accession>A0AAV0DSR5</accession>
<dbReference type="GO" id="GO:0016705">
    <property type="term" value="F:oxidoreductase activity, acting on paired donors, with incorporation or reduction of molecular oxygen"/>
    <property type="evidence" value="ECO:0007669"/>
    <property type="project" value="InterPro"/>
</dbReference>
<feature type="binding site" description="axial binding residue" evidence="11">
    <location>
        <position position="108"/>
    </location>
    <ligand>
        <name>heme</name>
        <dbReference type="ChEBI" id="CHEBI:30413"/>
    </ligand>
    <ligandPart>
        <name>Fe</name>
        <dbReference type="ChEBI" id="CHEBI:18248"/>
    </ligandPart>
</feature>
<evidence type="ECO:0000313" key="13">
    <source>
        <dbReference type="EMBL" id="CAH9108636.1"/>
    </source>
</evidence>
<evidence type="ECO:0000256" key="1">
    <source>
        <dbReference type="ARBA" id="ARBA00004370"/>
    </source>
</evidence>
<keyword evidence="3 11" id="KW-0349">Heme</keyword>
<dbReference type="PANTHER" id="PTHR24282">
    <property type="entry name" value="CYTOCHROME P450 FAMILY MEMBER"/>
    <property type="match status" value="1"/>
</dbReference>
<comment type="caution">
    <text evidence="13">The sequence shown here is derived from an EMBL/GenBank/DDBJ whole genome shotgun (WGS) entry which is preliminary data.</text>
</comment>
<dbReference type="InterPro" id="IPR050665">
    <property type="entry name" value="Cytochrome_P450_Monooxygen"/>
</dbReference>
<evidence type="ECO:0000256" key="9">
    <source>
        <dbReference type="ARBA" id="ARBA00023033"/>
    </source>
</evidence>
<comment type="subcellular location">
    <subcellularLocation>
        <location evidence="1">Membrane</location>
    </subcellularLocation>
</comment>
<dbReference type="GO" id="GO:0020037">
    <property type="term" value="F:heme binding"/>
    <property type="evidence" value="ECO:0007669"/>
    <property type="project" value="InterPro"/>
</dbReference>
<dbReference type="InterPro" id="IPR001128">
    <property type="entry name" value="Cyt_P450"/>
</dbReference>
<evidence type="ECO:0000256" key="2">
    <source>
        <dbReference type="ARBA" id="ARBA00010617"/>
    </source>
</evidence>
<keyword evidence="14" id="KW-1185">Reference proteome</keyword>
<keyword evidence="10" id="KW-0472">Membrane</keyword>
<dbReference type="InterPro" id="IPR017972">
    <property type="entry name" value="Cyt_P450_CS"/>
</dbReference>
<organism evidence="13 14">
    <name type="scientific">Cuscuta epithymum</name>
    <dbReference type="NCBI Taxonomy" id="186058"/>
    <lineage>
        <taxon>Eukaryota</taxon>
        <taxon>Viridiplantae</taxon>
        <taxon>Streptophyta</taxon>
        <taxon>Embryophyta</taxon>
        <taxon>Tracheophyta</taxon>
        <taxon>Spermatophyta</taxon>
        <taxon>Magnoliopsida</taxon>
        <taxon>eudicotyledons</taxon>
        <taxon>Gunneridae</taxon>
        <taxon>Pentapetalae</taxon>
        <taxon>asterids</taxon>
        <taxon>lamiids</taxon>
        <taxon>Solanales</taxon>
        <taxon>Convolvulaceae</taxon>
        <taxon>Cuscuteae</taxon>
        <taxon>Cuscuta</taxon>
        <taxon>Cuscuta subgen. Cuscuta</taxon>
    </lineage>
</organism>
<dbReference type="GO" id="GO:0004497">
    <property type="term" value="F:monooxygenase activity"/>
    <property type="evidence" value="ECO:0007669"/>
    <property type="project" value="UniProtKB-KW"/>
</dbReference>
<comment type="cofactor">
    <cofactor evidence="11">
        <name>heme</name>
        <dbReference type="ChEBI" id="CHEBI:30413"/>
    </cofactor>
</comment>
<dbReference type="SUPFAM" id="SSF48264">
    <property type="entry name" value="Cytochrome P450"/>
    <property type="match status" value="1"/>
</dbReference>
<dbReference type="InterPro" id="IPR036396">
    <property type="entry name" value="Cyt_P450_sf"/>
</dbReference>
<dbReference type="Gene3D" id="1.10.630.10">
    <property type="entry name" value="Cytochrome P450"/>
    <property type="match status" value="1"/>
</dbReference>
<reference evidence="13" key="1">
    <citation type="submission" date="2022-07" db="EMBL/GenBank/DDBJ databases">
        <authorList>
            <person name="Macas J."/>
            <person name="Novak P."/>
            <person name="Neumann P."/>
        </authorList>
    </citation>
    <scope>NUCLEOTIDE SEQUENCE</scope>
</reference>
<sequence length="163" mass="18439">MDSFTWTRRVKLNNLFRVSCTVGHKNFFIYEYQGCLEDIINFVLDVKCGLNLPAGVNLILPLIVLQQDEEMWGEDAKDFNPGRFSEGVSKATKGQFSFAPFGWGPRICIGQNFAVLEAKMAIAMILRRYAFELSPSYAHAPQAVTALVPQFGAHLILRKLERH</sequence>
<keyword evidence="5 11" id="KW-0479">Metal-binding</keyword>
<keyword evidence="6" id="KW-1133">Transmembrane helix</keyword>
<evidence type="ECO:0008006" key="15">
    <source>
        <dbReference type="Google" id="ProtNLM"/>
    </source>
</evidence>
<dbReference type="PANTHER" id="PTHR24282:SF273">
    <property type="entry name" value="CYTOCHROME P450 CYP72A219-LIKE"/>
    <property type="match status" value="1"/>
</dbReference>
<dbReference type="AlphaFoldDB" id="A0AAV0DSR5"/>
<keyword evidence="9 12" id="KW-0503">Monooxygenase</keyword>
<evidence type="ECO:0000256" key="4">
    <source>
        <dbReference type="ARBA" id="ARBA00022692"/>
    </source>
</evidence>
<name>A0AAV0DSR5_9ASTE</name>
<keyword evidence="4" id="KW-0812">Transmembrane</keyword>
<evidence type="ECO:0000256" key="6">
    <source>
        <dbReference type="ARBA" id="ARBA00022989"/>
    </source>
</evidence>
<evidence type="ECO:0000256" key="5">
    <source>
        <dbReference type="ARBA" id="ARBA00022723"/>
    </source>
</evidence>
<comment type="similarity">
    <text evidence="2 12">Belongs to the cytochrome P450 family.</text>
</comment>
<evidence type="ECO:0000313" key="14">
    <source>
        <dbReference type="Proteomes" id="UP001152523"/>
    </source>
</evidence>
<evidence type="ECO:0000256" key="12">
    <source>
        <dbReference type="RuleBase" id="RU000461"/>
    </source>
</evidence>
<dbReference type="GO" id="GO:0016020">
    <property type="term" value="C:membrane"/>
    <property type="evidence" value="ECO:0007669"/>
    <property type="project" value="UniProtKB-SubCell"/>
</dbReference>
<protein>
    <recommendedName>
        <fullName evidence="15">Cytochrome P450</fullName>
    </recommendedName>
</protein>
<dbReference type="InterPro" id="IPR002401">
    <property type="entry name" value="Cyt_P450_E_grp-I"/>
</dbReference>
<dbReference type="Pfam" id="PF00067">
    <property type="entry name" value="p450"/>
    <property type="match status" value="1"/>
</dbReference>
<evidence type="ECO:0000256" key="11">
    <source>
        <dbReference type="PIRSR" id="PIRSR602401-1"/>
    </source>
</evidence>
<keyword evidence="7 12" id="KW-0560">Oxidoreductase</keyword>
<evidence type="ECO:0000256" key="7">
    <source>
        <dbReference type="ARBA" id="ARBA00023002"/>
    </source>
</evidence>
<evidence type="ECO:0000256" key="10">
    <source>
        <dbReference type="ARBA" id="ARBA00023136"/>
    </source>
</evidence>
<evidence type="ECO:0000256" key="8">
    <source>
        <dbReference type="ARBA" id="ARBA00023004"/>
    </source>
</evidence>
<dbReference type="PROSITE" id="PS00086">
    <property type="entry name" value="CYTOCHROME_P450"/>
    <property type="match status" value="1"/>
</dbReference>
<gene>
    <name evidence="13" type="ORF">CEPIT_LOCUS18408</name>
</gene>
<proteinExistence type="inferred from homology"/>
<dbReference type="Proteomes" id="UP001152523">
    <property type="component" value="Unassembled WGS sequence"/>
</dbReference>
<evidence type="ECO:0000256" key="3">
    <source>
        <dbReference type="ARBA" id="ARBA00022617"/>
    </source>
</evidence>
<dbReference type="GO" id="GO:0005506">
    <property type="term" value="F:iron ion binding"/>
    <property type="evidence" value="ECO:0007669"/>
    <property type="project" value="InterPro"/>
</dbReference>
<keyword evidence="8 11" id="KW-0408">Iron</keyword>